<evidence type="ECO:0000313" key="3">
    <source>
        <dbReference type="Proteomes" id="UP000322499"/>
    </source>
</evidence>
<evidence type="ECO:0000259" key="1">
    <source>
        <dbReference type="PROSITE" id="PS50943"/>
    </source>
</evidence>
<dbReference type="InterPro" id="IPR041413">
    <property type="entry name" value="MLTR_LBD"/>
</dbReference>
<dbReference type="EMBL" id="VNHW01000009">
    <property type="protein sequence ID" value="TYP86556.1"/>
    <property type="molecule type" value="Genomic_DNA"/>
</dbReference>
<dbReference type="SMART" id="SM00530">
    <property type="entry name" value="HTH_XRE"/>
    <property type="match status" value="1"/>
</dbReference>
<dbReference type="InterPro" id="IPR010982">
    <property type="entry name" value="Lambda_DNA-bd_dom_sf"/>
</dbReference>
<comment type="caution">
    <text evidence="2">The sequence shown here is derived from an EMBL/GenBank/DDBJ whole genome shotgun (WGS) entry which is preliminary data.</text>
</comment>
<dbReference type="CDD" id="cd00093">
    <property type="entry name" value="HTH_XRE"/>
    <property type="match status" value="1"/>
</dbReference>
<dbReference type="Gene3D" id="3.30.450.180">
    <property type="match status" value="1"/>
</dbReference>
<protein>
    <submittedName>
        <fullName evidence="2">Xre family transcriptional regulator</fullName>
    </submittedName>
</protein>
<name>A0A5S5CUP2_9ACTN</name>
<dbReference type="PROSITE" id="PS50943">
    <property type="entry name" value="HTH_CROC1"/>
    <property type="match status" value="1"/>
</dbReference>
<dbReference type="AlphaFoldDB" id="A0A5S5CUP2"/>
<reference evidence="2 3" key="1">
    <citation type="submission" date="2019-07" db="EMBL/GenBank/DDBJ databases">
        <title>Genomic Encyclopedia of Archaeal and Bacterial Type Strains, Phase II (KMG-II): from individual species to whole genera.</title>
        <authorList>
            <person name="Goeker M."/>
        </authorList>
    </citation>
    <scope>NUCLEOTIDE SEQUENCE [LARGE SCALE GENOMIC DNA]</scope>
    <source>
        <strain evidence="2 3">DSM 46842</strain>
    </source>
</reference>
<feature type="domain" description="HTH cro/C1-type" evidence="1">
    <location>
        <begin position="41"/>
        <end position="95"/>
    </location>
</feature>
<dbReference type="SUPFAM" id="SSF47413">
    <property type="entry name" value="lambda repressor-like DNA-binding domains"/>
    <property type="match status" value="1"/>
</dbReference>
<accession>A0A5S5CUP2</accession>
<dbReference type="PANTHER" id="PTHR35010">
    <property type="entry name" value="BLL4672 PROTEIN-RELATED"/>
    <property type="match status" value="1"/>
</dbReference>
<proteinExistence type="predicted"/>
<gene>
    <name evidence="2" type="ORF">BD833_109161</name>
</gene>
<evidence type="ECO:0000313" key="2">
    <source>
        <dbReference type="EMBL" id="TYP86556.1"/>
    </source>
</evidence>
<dbReference type="PANTHER" id="PTHR35010:SF4">
    <property type="entry name" value="BLL5781 PROTEIN"/>
    <property type="match status" value="1"/>
</dbReference>
<dbReference type="GO" id="GO:0003677">
    <property type="term" value="F:DNA binding"/>
    <property type="evidence" value="ECO:0007669"/>
    <property type="project" value="InterPro"/>
</dbReference>
<dbReference type="Gene3D" id="1.10.260.40">
    <property type="entry name" value="lambda repressor-like DNA-binding domains"/>
    <property type="match status" value="1"/>
</dbReference>
<dbReference type="Proteomes" id="UP000322499">
    <property type="component" value="Unassembled WGS sequence"/>
</dbReference>
<dbReference type="Pfam" id="PF17765">
    <property type="entry name" value="MLTR_LBD"/>
    <property type="match status" value="1"/>
</dbReference>
<dbReference type="InterPro" id="IPR001387">
    <property type="entry name" value="Cro/C1-type_HTH"/>
</dbReference>
<dbReference type="Pfam" id="PF13560">
    <property type="entry name" value="HTH_31"/>
    <property type="match status" value="1"/>
</dbReference>
<organism evidence="2 3">
    <name type="scientific">Blastococcus xanthinilyticus</name>
    <dbReference type="NCBI Taxonomy" id="1564164"/>
    <lineage>
        <taxon>Bacteria</taxon>
        <taxon>Bacillati</taxon>
        <taxon>Actinomycetota</taxon>
        <taxon>Actinomycetes</taxon>
        <taxon>Geodermatophilales</taxon>
        <taxon>Geodermatophilaceae</taxon>
        <taxon>Blastococcus</taxon>
    </lineage>
</organism>
<keyword evidence="3" id="KW-1185">Reference proteome</keyword>
<sequence length="301" mass="31989">MARPGRRVDYLAGKRQAHPIAVSVAAVTSASTSDRTVGELLRGWRQRRRLSQLELAGGAGVSARHLSFLETGRARPSRDMVLHLAEQLDVPLRERNELLTAAGFAPAYARRGLDEPDMRTVRAALDLVLAAYEPFPAVVVDRAWDLVAANRAVPVLTAGVAPHLLEPPANVLRLSLHPDGMAPRILDLPQWRRHVLHRLAREADLTGDPGLGALHRELLALPGGLARTPPPNGIAVPLRVRSGDAVLSFLSTVTTFGTAVDLTAAELSIEAFLPADAATGEAVRAAVCAGSERAPASPPTG</sequence>